<dbReference type="Pfam" id="PF01797">
    <property type="entry name" value="Y1_Tnp"/>
    <property type="match status" value="1"/>
</dbReference>
<dbReference type="InterPro" id="IPR036515">
    <property type="entry name" value="Transposase_17_sf"/>
</dbReference>
<dbReference type="GO" id="GO:0003677">
    <property type="term" value="F:DNA binding"/>
    <property type="evidence" value="ECO:0007669"/>
    <property type="project" value="InterPro"/>
</dbReference>
<reference evidence="2 3" key="1">
    <citation type="submission" date="2018-05" db="EMBL/GenBank/DDBJ databases">
        <title>Rhodohalobacter halophilus gen. nov., sp. nov., a moderately halophilic member of the family Balneolaceae.</title>
        <authorList>
            <person name="Liu Z.-W."/>
        </authorList>
    </citation>
    <scope>NUCLEOTIDE SEQUENCE [LARGE SCALE GENOMIC DNA]</scope>
    <source>
        <strain evidence="2 3">8A47</strain>
    </source>
</reference>
<dbReference type="NCBIfam" id="NF033573">
    <property type="entry name" value="transpos_IS200"/>
    <property type="match status" value="1"/>
</dbReference>
<dbReference type="RefSeq" id="WP_109643908.1">
    <property type="nucleotide sequence ID" value="NZ_QGGB01000001.1"/>
</dbReference>
<sequence length="148" mass="17511">MNTYLKNYHHIVFSTKHRSACLTKPGREDLYRFITGILRNKRCKLYQINGVDDHIHILSHIHPDQSLSGLVKDIKLASTCFIKEMQLFETFSGWQNGYAAFTHSEKEKSRLIQYIKNQEQRHKVDSFTVELRALLKEHKVDFDEKYLV</sequence>
<dbReference type="Gene3D" id="3.30.70.1290">
    <property type="entry name" value="Transposase IS200-like"/>
    <property type="match status" value="1"/>
</dbReference>
<dbReference type="SMART" id="SM01321">
    <property type="entry name" value="Y1_Tnp"/>
    <property type="match status" value="1"/>
</dbReference>
<gene>
    <name evidence="2" type="primary">tnpA</name>
    <name evidence="2" type="ORF">DDZ15_00885</name>
</gene>
<dbReference type="SUPFAM" id="SSF143422">
    <property type="entry name" value="Transposase IS200-like"/>
    <property type="match status" value="1"/>
</dbReference>
<dbReference type="GO" id="GO:0004803">
    <property type="term" value="F:transposase activity"/>
    <property type="evidence" value="ECO:0007669"/>
    <property type="project" value="InterPro"/>
</dbReference>
<dbReference type="GO" id="GO:0006313">
    <property type="term" value="P:DNA transposition"/>
    <property type="evidence" value="ECO:0007669"/>
    <property type="project" value="InterPro"/>
</dbReference>
<dbReference type="Proteomes" id="UP000245533">
    <property type="component" value="Unassembled WGS sequence"/>
</dbReference>
<dbReference type="PANTHER" id="PTHR33360">
    <property type="entry name" value="TRANSPOSASE FOR INSERTION SEQUENCE ELEMENT IS200"/>
    <property type="match status" value="1"/>
</dbReference>
<comment type="caution">
    <text evidence="2">The sequence shown here is derived from an EMBL/GenBank/DDBJ whole genome shotgun (WGS) entry which is preliminary data.</text>
</comment>
<keyword evidence="3" id="KW-1185">Reference proteome</keyword>
<organism evidence="2 3">
    <name type="scientific">Rhodohalobacter mucosus</name>
    <dbReference type="NCBI Taxonomy" id="2079485"/>
    <lineage>
        <taxon>Bacteria</taxon>
        <taxon>Pseudomonadati</taxon>
        <taxon>Balneolota</taxon>
        <taxon>Balneolia</taxon>
        <taxon>Balneolales</taxon>
        <taxon>Balneolaceae</taxon>
        <taxon>Rhodohalobacter</taxon>
    </lineage>
</organism>
<evidence type="ECO:0000313" key="2">
    <source>
        <dbReference type="EMBL" id="PWN08218.1"/>
    </source>
</evidence>
<protein>
    <submittedName>
        <fullName evidence="2">IS200/IS605 family transposase</fullName>
    </submittedName>
</protein>
<feature type="domain" description="Transposase IS200-like" evidence="1">
    <location>
        <begin position="5"/>
        <end position="118"/>
    </location>
</feature>
<proteinExistence type="predicted"/>
<accession>A0A316TW84</accession>
<dbReference type="AlphaFoldDB" id="A0A316TW84"/>
<evidence type="ECO:0000259" key="1">
    <source>
        <dbReference type="SMART" id="SM01321"/>
    </source>
</evidence>
<dbReference type="OrthoDB" id="9797997at2"/>
<dbReference type="PANTHER" id="PTHR33360:SF2">
    <property type="entry name" value="TRANSPOSASE FOR INSERTION SEQUENCE ELEMENT IS200"/>
    <property type="match status" value="1"/>
</dbReference>
<dbReference type="InterPro" id="IPR002686">
    <property type="entry name" value="Transposase_17"/>
</dbReference>
<evidence type="ECO:0000313" key="3">
    <source>
        <dbReference type="Proteomes" id="UP000245533"/>
    </source>
</evidence>
<dbReference type="EMBL" id="QGGB01000001">
    <property type="protein sequence ID" value="PWN08218.1"/>
    <property type="molecule type" value="Genomic_DNA"/>
</dbReference>
<name>A0A316TW84_9BACT</name>